<evidence type="ECO:0000313" key="3">
    <source>
        <dbReference type="Proteomes" id="UP000314294"/>
    </source>
</evidence>
<evidence type="ECO:0000256" key="1">
    <source>
        <dbReference type="SAM" id="MobiDB-lite"/>
    </source>
</evidence>
<name>A0A4Z2ERL6_9TELE</name>
<comment type="caution">
    <text evidence="2">The sequence shown here is derived from an EMBL/GenBank/DDBJ whole genome shotgun (WGS) entry which is preliminary data.</text>
</comment>
<protein>
    <submittedName>
        <fullName evidence="2">Uncharacterized protein</fullName>
    </submittedName>
</protein>
<dbReference type="AlphaFoldDB" id="A0A4Z2ERL6"/>
<sequence length="122" mass="13225">MGCVRDRTAAAGGDASGGRVSRGHEGVGGPGWRSEQLKRTWPEKSLQWHRQARPHRPHQPLPPSPQPPLATQQVRLAFTSAGPEQSVGERDSLSGDLTGPTLRLRANSHRVSIKSAKENPNE</sequence>
<proteinExistence type="predicted"/>
<keyword evidence="3" id="KW-1185">Reference proteome</keyword>
<evidence type="ECO:0000313" key="2">
    <source>
        <dbReference type="EMBL" id="TNN31014.1"/>
    </source>
</evidence>
<dbReference type="EMBL" id="SRLO01003901">
    <property type="protein sequence ID" value="TNN31014.1"/>
    <property type="molecule type" value="Genomic_DNA"/>
</dbReference>
<feature type="region of interest" description="Disordered" evidence="1">
    <location>
        <begin position="1"/>
        <end position="122"/>
    </location>
</feature>
<dbReference type="Proteomes" id="UP000314294">
    <property type="component" value="Unassembled WGS sequence"/>
</dbReference>
<organism evidence="2 3">
    <name type="scientific">Liparis tanakae</name>
    <name type="common">Tanaka's snailfish</name>
    <dbReference type="NCBI Taxonomy" id="230148"/>
    <lineage>
        <taxon>Eukaryota</taxon>
        <taxon>Metazoa</taxon>
        <taxon>Chordata</taxon>
        <taxon>Craniata</taxon>
        <taxon>Vertebrata</taxon>
        <taxon>Euteleostomi</taxon>
        <taxon>Actinopterygii</taxon>
        <taxon>Neopterygii</taxon>
        <taxon>Teleostei</taxon>
        <taxon>Neoteleostei</taxon>
        <taxon>Acanthomorphata</taxon>
        <taxon>Eupercaria</taxon>
        <taxon>Perciformes</taxon>
        <taxon>Cottioidei</taxon>
        <taxon>Cottales</taxon>
        <taxon>Liparidae</taxon>
        <taxon>Liparis</taxon>
    </lineage>
</organism>
<feature type="compositionally biased region" description="Pro residues" evidence="1">
    <location>
        <begin position="59"/>
        <end position="68"/>
    </location>
</feature>
<accession>A0A4Z2ERL6</accession>
<gene>
    <name evidence="2" type="ORF">EYF80_058834</name>
</gene>
<reference evidence="2 3" key="1">
    <citation type="submission" date="2019-03" db="EMBL/GenBank/DDBJ databases">
        <title>First draft genome of Liparis tanakae, snailfish: a comprehensive survey of snailfish specific genes.</title>
        <authorList>
            <person name="Kim W."/>
            <person name="Song I."/>
            <person name="Jeong J.-H."/>
            <person name="Kim D."/>
            <person name="Kim S."/>
            <person name="Ryu S."/>
            <person name="Song J.Y."/>
            <person name="Lee S.K."/>
        </authorList>
    </citation>
    <scope>NUCLEOTIDE SEQUENCE [LARGE SCALE GENOMIC DNA]</scope>
    <source>
        <tissue evidence="2">Muscle</tissue>
    </source>
</reference>